<keyword evidence="4" id="KW-1185">Reference proteome</keyword>
<sequence>MVSKLISTVIVLASLASSTAAQSVGLPVNGNQVPVADVNNPQTTPTSQGEDFKIAEPDQTFTGDKAGGHGKLGLADGVPEDEVTYNPEGTQHVVEATTAGAGKRRSLLGNRRLLQGTLDLSGDGVSAGDSEAGVAAKAFGHGTSSDNELDQQGTHIQPHGADVTATQGGQDTTVGGEANPDCVGTIKGFDEGPACAGVTGK</sequence>
<feature type="compositionally biased region" description="Polar residues" evidence="1">
    <location>
        <begin position="143"/>
        <end position="155"/>
    </location>
</feature>
<dbReference type="EMBL" id="JALJOS010000005">
    <property type="protein sequence ID" value="KAK9838658.1"/>
    <property type="molecule type" value="Genomic_DNA"/>
</dbReference>
<name>A0AAW1RXW0_9CHLO</name>
<evidence type="ECO:0000256" key="2">
    <source>
        <dbReference type="SAM" id="SignalP"/>
    </source>
</evidence>
<keyword evidence="2" id="KW-0732">Signal</keyword>
<feature type="signal peptide" evidence="2">
    <location>
        <begin position="1"/>
        <end position="21"/>
    </location>
</feature>
<dbReference type="AlphaFoldDB" id="A0AAW1RXW0"/>
<feature type="chain" id="PRO_5043710551" evidence="2">
    <location>
        <begin position="22"/>
        <end position="201"/>
    </location>
</feature>
<accession>A0AAW1RXW0</accession>
<feature type="region of interest" description="Disordered" evidence="1">
    <location>
        <begin position="143"/>
        <end position="167"/>
    </location>
</feature>
<comment type="caution">
    <text evidence="3">The sequence shown here is derived from an EMBL/GenBank/DDBJ whole genome shotgun (WGS) entry which is preliminary data.</text>
</comment>
<proteinExistence type="predicted"/>
<gene>
    <name evidence="3" type="ORF">WJX74_000812</name>
</gene>
<evidence type="ECO:0000313" key="4">
    <source>
        <dbReference type="Proteomes" id="UP001438707"/>
    </source>
</evidence>
<dbReference type="Proteomes" id="UP001438707">
    <property type="component" value="Unassembled WGS sequence"/>
</dbReference>
<evidence type="ECO:0000256" key="1">
    <source>
        <dbReference type="SAM" id="MobiDB-lite"/>
    </source>
</evidence>
<protein>
    <submittedName>
        <fullName evidence="3">Uncharacterized protein</fullName>
    </submittedName>
</protein>
<reference evidence="3 4" key="1">
    <citation type="journal article" date="2024" name="Nat. Commun.">
        <title>Phylogenomics reveals the evolutionary origins of lichenization in chlorophyte algae.</title>
        <authorList>
            <person name="Puginier C."/>
            <person name="Libourel C."/>
            <person name="Otte J."/>
            <person name="Skaloud P."/>
            <person name="Haon M."/>
            <person name="Grisel S."/>
            <person name="Petersen M."/>
            <person name="Berrin J.G."/>
            <person name="Delaux P.M."/>
            <person name="Dal Grande F."/>
            <person name="Keller J."/>
        </authorList>
    </citation>
    <scope>NUCLEOTIDE SEQUENCE [LARGE SCALE GENOMIC DNA]</scope>
    <source>
        <strain evidence="3 4">SAG 2145</strain>
    </source>
</reference>
<organism evidence="3 4">
    <name type="scientific">Apatococcus lobatus</name>
    <dbReference type="NCBI Taxonomy" id="904363"/>
    <lineage>
        <taxon>Eukaryota</taxon>
        <taxon>Viridiplantae</taxon>
        <taxon>Chlorophyta</taxon>
        <taxon>core chlorophytes</taxon>
        <taxon>Trebouxiophyceae</taxon>
        <taxon>Chlorellales</taxon>
        <taxon>Chlorellaceae</taxon>
        <taxon>Apatococcus</taxon>
    </lineage>
</organism>
<evidence type="ECO:0000313" key="3">
    <source>
        <dbReference type="EMBL" id="KAK9838658.1"/>
    </source>
</evidence>